<keyword evidence="1" id="KW-0812">Transmembrane</keyword>
<keyword evidence="1" id="KW-0472">Membrane</keyword>
<keyword evidence="1" id="KW-1133">Transmembrane helix</keyword>
<evidence type="ECO:0000256" key="1">
    <source>
        <dbReference type="SAM" id="Phobius"/>
    </source>
</evidence>
<name>A0A1F8H7U2_9BACT</name>
<evidence type="ECO:0000313" key="2">
    <source>
        <dbReference type="EMBL" id="OGN33098.1"/>
    </source>
</evidence>
<dbReference type="PANTHER" id="PTHR39555:SF1">
    <property type="entry name" value="TYPE IV PILUS INNER MEMBRANE COMPONENT PILO"/>
    <property type="match status" value="1"/>
</dbReference>
<comment type="caution">
    <text evidence="2">The sequence shown here is derived from an EMBL/GenBank/DDBJ whole genome shotgun (WGS) entry which is preliminary data.</text>
</comment>
<accession>A0A1F8H7U2</accession>
<feature type="transmembrane region" description="Helical" evidence="1">
    <location>
        <begin position="7"/>
        <end position="28"/>
    </location>
</feature>
<evidence type="ECO:0008006" key="4">
    <source>
        <dbReference type="Google" id="ProtNLM"/>
    </source>
</evidence>
<dbReference type="GO" id="GO:0043107">
    <property type="term" value="P:type IV pilus-dependent motility"/>
    <property type="evidence" value="ECO:0007669"/>
    <property type="project" value="InterPro"/>
</dbReference>
<dbReference type="PANTHER" id="PTHR39555">
    <property type="entry name" value="FIMBRIAL ASSEMBLY PROTEIN PILO-LIKE PROTEIN-RELATED"/>
    <property type="match status" value="1"/>
</dbReference>
<dbReference type="GO" id="GO:0043683">
    <property type="term" value="P:type IV pilus assembly"/>
    <property type="evidence" value="ECO:0007669"/>
    <property type="project" value="InterPro"/>
</dbReference>
<organism evidence="2 3">
    <name type="scientific">Candidatus Yanofskybacteria bacterium RIFCSPLOWO2_02_FULL_47_9b</name>
    <dbReference type="NCBI Taxonomy" id="1802708"/>
    <lineage>
        <taxon>Bacteria</taxon>
        <taxon>Candidatus Yanofskyibacteriota</taxon>
    </lineage>
</organism>
<gene>
    <name evidence="2" type="ORF">A3I39_02120</name>
</gene>
<dbReference type="Proteomes" id="UP000178155">
    <property type="component" value="Unassembled WGS sequence"/>
</dbReference>
<dbReference type="AlphaFoldDB" id="A0A1F8H7U2"/>
<dbReference type="Gene3D" id="3.30.70.60">
    <property type="match status" value="1"/>
</dbReference>
<proteinExistence type="predicted"/>
<dbReference type="InterPro" id="IPR014717">
    <property type="entry name" value="Transl_elong_EF1B/ribsomal_bS6"/>
</dbReference>
<dbReference type="InterPro" id="IPR007445">
    <property type="entry name" value="PilO"/>
</dbReference>
<reference evidence="2 3" key="1">
    <citation type="journal article" date="2016" name="Nat. Commun.">
        <title>Thousands of microbial genomes shed light on interconnected biogeochemical processes in an aquifer system.</title>
        <authorList>
            <person name="Anantharaman K."/>
            <person name="Brown C.T."/>
            <person name="Hug L.A."/>
            <person name="Sharon I."/>
            <person name="Castelle C.J."/>
            <person name="Probst A.J."/>
            <person name="Thomas B.C."/>
            <person name="Singh A."/>
            <person name="Wilkins M.J."/>
            <person name="Karaoz U."/>
            <person name="Brodie E.L."/>
            <person name="Williams K.H."/>
            <person name="Hubbard S.S."/>
            <person name="Banfield J.F."/>
        </authorList>
    </citation>
    <scope>NUCLEOTIDE SEQUENCE [LARGE SCALE GENOMIC DNA]</scope>
</reference>
<protein>
    <recommendedName>
        <fullName evidence="4">Type 4 fimbrial biogenesis protein PilO</fullName>
    </recommendedName>
</protein>
<dbReference type="Pfam" id="PF04350">
    <property type="entry name" value="PilO"/>
    <property type="match status" value="1"/>
</dbReference>
<dbReference type="EMBL" id="MGKW01000038">
    <property type="protein sequence ID" value="OGN33098.1"/>
    <property type="molecule type" value="Genomic_DNA"/>
</dbReference>
<evidence type="ECO:0000313" key="3">
    <source>
        <dbReference type="Proteomes" id="UP000178155"/>
    </source>
</evidence>
<sequence>MNSRRSYFGAVLTAIAGILFFVLAMPAYDGIAARRAALDERSQLVADQTAILAKLEDMRKQSAARAGDLKQFSYVVPATKNAADLVSMIQALASQNGLQLTTLAMGANSNKDNSPYVAQSVDLGLSGGYIAFRSFIDSIEKNIRIIDIDTIDAAPTSENSPIIGFRVKAHAYFIQ</sequence>